<name>A0ABP3R1F4_9ACTN</name>
<keyword evidence="2" id="KW-1185">Reference proteome</keyword>
<evidence type="ECO:0000313" key="2">
    <source>
        <dbReference type="Proteomes" id="UP001500668"/>
    </source>
</evidence>
<protein>
    <submittedName>
        <fullName evidence="1">Uncharacterized protein</fullName>
    </submittedName>
</protein>
<accession>A0ABP3R1F4</accession>
<reference evidence="2" key="1">
    <citation type="journal article" date="2019" name="Int. J. Syst. Evol. Microbiol.">
        <title>The Global Catalogue of Microorganisms (GCM) 10K type strain sequencing project: providing services to taxonomists for standard genome sequencing and annotation.</title>
        <authorList>
            <consortium name="The Broad Institute Genomics Platform"/>
            <consortium name="The Broad Institute Genome Sequencing Center for Infectious Disease"/>
            <person name="Wu L."/>
            <person name="Ma J."/>
        </authorList>
    </citation>
    <scope>NUCLEOTIDE SEQUENCE [LARGE SCALE GENOMIC DNA]</scope>
    <source>
        <strain evidence="2">JCM 5067</strain>
    </source>
</reference>
<organism evidence="1 2">
    <name type="scientific">Streptomyces crystallinus</name>
    <dbReference type="NCBI Taxonomy" id="68191"/>
    <lineage>
        <taxon>Bacteria</taxon>
        <taxon>Bacillati</taxon>
        <taxon>Actinomycetota</taxon>
        <taxon>Actinomycetes</taxon>
        <taxon>Kitasatosporales</taxon>
        <taxon>Streptomycetaceae</taxon>
        <taxon>Streptomyces</taxon>
    </lineage>
</organism>
<dbReference type="EMBL" id="BAAACA010000016">
    <property type="protein sequence ID" value="GAA0601777.1"/>
    <property type="molecule type" value="Genomic_DNA"/>
</dbReference>
<evidence type="ECO:0000313" key="1">
    <source>
        <dbReference type="EMBL" id="GAA0601777.1"/>
    </source>
</evidence>
<proteinExistence type="predicted"/>
<gene>
    <name evidence="1" type="ORF">GCM10010394_34190</name>
</gene>
<dbReference type="Proteomes" id="UP001500668">
    <property type="component" value="Unassembled WGS sequence"/>
</dbReference>
<sequence length="110" mass="11289">MTPISAPCEDLPFAARSALAMRSTLAGAIGGQNGYRHAEDPAVGDGGVLGCPGLVRPGQAADDELVELDEEEDVEDADAAGLESELDDVDGLAAEEAGELLDEAPRLSLR</sequence>
<comment type="caution">
    <text evidence="1">The sequence shown here is derived from an EMBL/GenBank/DDBJ whole genome shotgun (WGS) entry which is preliminary data.</text>
</comment>